<feature type="region of interest" description="Disordered" evidence="1">
    <location>
        <begin position="1"/>
        <end position="32"/>
    </location>
</feature>
<reference evidence="2" key="1">
    <citation type="submission" date="2014-09" db="EMBL/GenBank/DDBJ databases">
        <authorList>
            <person name="Magalhaes I.L.F."/>
            <person name="Oliveira U."/>
            <person name="Santos F.R."/>
            <person name="Vidigal T.H.D.A."/>
            <person name="Brescovit A.D."/>
            <person name="Santos A.J."/>
        </authorList>
    </citation>
    <scope>NUCLEOTIDE SEQUENCE</scope>
    <source>
        <tissue evidence="2">Shoot tissue taken approximately 20 cm above the soil surface</tissue>
    </source>
</reference>
<evidence type="ECO:0000256" key="1">
    <source>
        <dbReference type="SAM" id="MobiDB-lite"/>
    </source>
</evidence>
<evidence type="ECO:0000313" key="2">
    <source>
        <dbReference type="EMBL" id="JAD51112.1"/>
    </source>
</evidence>
<accession>A0A0A9AVM8</accession>
<sequence>MAADGSSRTKHRRHRLEWLSRGPIAARHTSGG</sequence>
<organism evidence="2">
    <name type="scientific">Arundo donax</name>
    <name type="common">Giant reed</name>
    <name type="synonym">Donax arundinaceus</name>
    <dbReference type="NCBI Taxonomy" id="35708"/>
    <lineage>
        <taxon>Eukaryota</taxon>
        <taxon>Viridiplantae</taxon>
        <taxon>Streptophyta</taxon>
        <taxon>Embryophyta</taxon>
        <taxon>Tracheophyta</taxon>
        <taxon>Spermatophyta</taxon>
        <taxon>Magnoliopsida</taxon>
        <taxon>Liliopsida</taxon>
        <taxon>Poales</taxon>
        <taxon>Poaceae</taxon>
        <taxon>PACMAD clade</taxon>
        <taxon>Arundinoideae</taxon>
        <taxon>Arundineae</taxon>
        <taxon>Arundo</taxon>
    </lineage>
</organism>
<reference evidence="2" key="2">
    <citation type="journal article" date="2015" name="Data Brief">
        <title>Shoot transcriptome of the giant reed, Arundo donax.</title>
        <authorList>
            <person name="Barrero R.A."/>
            <person name="Guerrero F.D."/>
            <person name="Moolhuijzen P."/>
            <person name="Goolsby J.A."/>
            <person name="Tidwell J."/>
            <person name="Bellgard S.E."/>
            <person name="Bellgard M.I."/>
        </authorList>
    </citation>
    <scope>NUCLEOTIDE SEQUENCE</scope>
    <source>
        <tissue evidence="2">Shoot tissue taken approximately 20 cm above the soil surface</tissue>
    </source>
</reference>
<name>A0A0A9AVM8_ARUDO</name>
<dbReference type="AlphaFoldDB" id="A0A0A9AVM8"/>
<dbReference type="EMBL" id="GBRH01246783">
    <property type="protein sequence ID" value="JAD51112.1"/>
    <property type="molecule type" value="Transcribed_RNA"/>
</dbReference>
<proteinExistence type="predicted"/>
<protein>
    <submittedName>
        <fullName evidence="2">Uncharacterized protein</fullName>
    </submittedName>
</protein>